<organism evidence="3 4">
    <name type="scientific">Dolichospermum circinale CS-537/01</name>
    <dbReference type="NCBI Taxonomy" id="3021739"/>
    <lineage>
        <taxon>Bacteria</taxon>
        <taxon>Bacillati</taxon>
        <taxon>Cyanobacteriota</taxon>
        <taxon>Cyanophyceae</taxon>
        <taxon>Nostocales</taxon>
        <taxon>Aphanizomenonaceae</taxon>
        <taxon>Dolichospermum</taxon>
        <taxon>Dolichospermum circinale</taxon>
    </lineage>
</organism>
<evidence type="ECO:0000313" key="3">
    <source>
        <dbReference type="EMBL" id="MDB9487940.1"/>
    </source>
</evidence>
<feature type="transmembrane region" description="Helical" evidence="1">
    <location>
        <begin position="107"/>
        <end position="125"/>
    </location>
</feature>
<dbReference type="PANTHER" id="PTHR23028">
    <property type="entry name" value="ACETYLTRANSFERASE"/>
    <property type="match status" value="1"/>
</dbReference>
<dbReference type="InterPro" id="IPR002656">
    <property type="entry name" value="Acyl_transf_3_dom"/>
</dbReference>
<feature type="transmembrane region" description="Helical" evidence="1">
    <location>
        <begin position="364"/>
        <end position="389"/>
    </location>
</feature>
<feature type="transmembrane region" description="Helical" evidence="1">
    <location>
        <begin position="62"/>
        <end position="86"/>
    </location>
</feature>
<keyword evidence="3" id="KW-0808">Transferase</keyword>
<evidence type="ECO:0000259" key="2">
    <source>
        <dbReference type="Pfam" id="PF01757"/>
    </source>
</evidence>
<dbReference type="InterPro" id="IPR050879">
    <property type="entry name" value="Acyltransferase_3"/>
</dbReference>
<feature type="transmembrane region" description="Helical" evidence="1">
    <location>
        <begin position="188"/>
        <end position="206"/>
    </location>
</feature>
<keyword evidence="4" id="KW-1185">Reference proteome</keyword>
<dbReference type="Pfam" id="PF01757">
    <property type="entry name" value="Acyl_transf_3"/>
    <property type="match status" value="1"/>
</dbReference>
<feature type="transmembrane region" description="Helical" evidence="1">
    <location>
        <begin position="218"/>
        <end position="241"/>
    </location>
</feature>
<protein>
    <submittedName>
        <fullName evidence="3">Acyltransferase</fullName>
    </submittedName>
</protein>
<feature type="transmembrane region" description="Helical" evidence="1">
    <location>
        <begin position="162"/>
        <end position="181"/>
    </location>
</feature>
<feature type="transmembrane region" description="Helical" evidence="1">
    <location>
        <begin position="253"/>
        <end position="272"/>
    </location>
</feature>
<dbReference type="Proteomes" id="UP001212123">
    <property type="component" value="Unassembled WGS sequence"/>
</dbReference>
<accession>A0ABT5A7L5</accession>
<keyword evidence="1" id="KW-1133">Transmembrane helix</keyword>
<reference evidence="3 4" key="1">
    <citation type="submission" date="2023-01" db="EMBL/GenBank/DDBJ databases">
        <title>Genomes from the Australian National Cyanobacteria Reference Collection.</title>
        <authorList>
            <person name="Willis A."/>
            <person name="Lee E.M.F."/>
        </authorList>
    </citation>
    <scope>NUCLEOTIDE SEQUENCE [LARGE SCALE GENOMIC DNA]</scope>
    <source>
        <strain evidence="3 4">CS-537/01</strain>
    </source>
</reference>
<proteinExistence type="predicted"/>
<evidence type="ECO:0000313" key="4">
    <source>
        <dbReference type="Proteomes" id="UP001212123"/>
    </source>
</evidence>
<dbReference type="PANTHER" id="PTHR23028:SF53">
    <property type="entry name" value="ACYL_TRANSF_3 DOMAIN-CONTAINING PROTEIN"/>
    <property type="match status" value="1"/>
</dbReference>
<gene>
    <name evidence="3" type="ORF">PN492_15520</name>
</gene>
<evidence type="ECO:0000256" key="1">
    <source>
        <dbReference type="SAM" id="Phobius"/>
    </source>
</evidence>
<sequence length="440" mass="50698">MRDSENFKFSSTPEQISNIVRGYMPVLNGYRGIAILLVFLYHCVCLIPEEPGDLTVAIYEKIMGFGWCGVDAFFVLSGFLITGILLDNLDKANYLKNFYIRRIIRIFPVYYLVLILFLGVIRPLTRSYEHPNELDSFQIWYWFYLENLQWIWQGNFDGGPIAHFWSLAVEEQFYLVYPLLIYLIPRKFLSWFLGIVIIGVVLYRNWLLLTNPVNFRQLAIYFNTFCRLDSLAIGSLIALWMRSETIIPRLIRIAPIAMIITSIGLIIIFVIQGGNTIFTVGMDAIILGMDSIIFTLLGIFFGSLIVLSITKPQNSLLIRVLNWRPLQGLGIISYGFYVYHVPIMFMLIKIIYQYTKKYIGQYLILSHLMAALSAGILTLAVSLLSWYFLEQPFLKLKTYFSSQQEDNLSVFKSNYSGCDKQVETRTGIGFQVIVPAKKSD</sequence>
<keyword evidence="1" id="KW-0472">Membrane</keyword>
<keyword evidence="1" id="KW-0812">Transmembrane</keyword>
<dbReference type="GO" id="GO:0016746">
    <property type="term" value="F:acyltransferase activity"/>
    <property type="evidence" value="ECO:0007669"/>
    <property type="project" value="UniProtKB-KW"/>
</dbReference>
<name>A0ABT5A7L5_9CYAN</name>
<dbReference type="EMBL" id="JAQMTU010000096">
    <property type="protein sequence ID" value="MDB9487940.1"/>
    <property type="molecule type" value="Genomic_DNA"/>
</dbReference>
<feature type="transmembrane region" description="Helical" evidence="1">
    <location>
        <begin position="20"/>
        <end position="42"/>
    </location>
</feature>
<feature type="transmembrane region" description="Helical" evidence="1">
    <location>
        <begin position="284"/>
        <end position="310"/>
    </location>
</feature>
<feature type="domain" description="Acyltransferase 3" evidence="2">
    <location>
        <begin position="27"/>
        <end position="386"/>
    </location>
</feature>
<feature type="transmembrane region" description="Helical" evidence="1">
    <location>
        <begin position="331"/>
        <end position="352"/>
    </location>
</feature>
<keyword evidence="3" id="KW-0012">Acyltransferase</keyword>
<dbReference type="RefSeq" id="WP_271791174.1">
    <property type="nucleotide sequence ID" value="NZ_JAQMTU010000096.1"/>
</dbReference>
<comment type="caution">
    <text evidence="3">The sequence shown here is derived from an EMBL/GenBank/DDBJ whole genome shotgun (WGS) entry which is preliminary data.</text>
</comment>